<evidence type="ECO:0000313" key="5">
    <source>
        <dbReference type="EMBL" id="CCH43701.1"/>
    </source>
</evidence>
<accession>K0KL27</accession>
<dbReference type="AlphaFoldDB" id="K0KL27"/>
<gene>
    <name evidence="5" type="ORF">BN7_3255</name>
</gene>
<dbReference type="GO" id="GO:0032543">
    <property type="term" value="P:mitochondrial translation"/>
    <property type="evidence" value="ECO:0007669"/>
    <property type="project" value="TreeGrafter"/>
</dbReference>
<name>K0KL27_WICCF</name>
<dbReference type="Proteomes" id="UP000009328">
    <property type="component" value="Unassembled WGS sequence"/>
</dbReference>
<dbReference type="InterPro" id="IPR013025">
    <property type="entry name" value="Ribosomal_uL23-like"/>
</dbReference>
<dbReference type="GO" id="GO:0003735">
    <property type="term" value="F:structural constituent of ribosome"/>
    <property type="evidence" value="ECO:0007669"/>
    <property type="project" value="InterPro"/>
</dbReference>
<dbReference type="InterPro" id="IPR012677">
    <property type="entry name" value="Nucleotide-bd_a/b_plait_sf"/>
</dbReference>
<dbReference type="FunFam" id="3.30.70.330:FF:000614">
    <property type="entry name" value="Mrp20p"/>
    <property type="match status" value="1"/>
</dbReference>
<evidence type="ECO:0000256" key="3">
    <source>
        <dbReference type="ARBA" id="ARBA00023274"/>
    </source>
</evidence>
<keyword evidence="2 5" id="KW-0689">Ribosomal protein</keyword>
<dbReference type="FunCoup" id="K0KL27">
    <property type="interactions" value="259"/>
</dbReference>
<keyword evidence="3" id="KW-0687">Ribonucleoprotein</keyword>
<dbReference type="eggNOG" id="KOG4089">
    <property type="taxonomic scope" value="Eukaryota"/>
</dbReference>
<dbReference type="GO" id="GO:0005762">
    <property type="term" value="C:mitochondrial large ribosomal subunit"/>
    <property type="evidence" value="ECO:0007669"/>
    <property type="project" value="TreeGrafter"/>
</dbReference>
<evidence type="ECO:0000313" key="6">
    <source>
        <dbReference type="Proteomes" id="UP000009328"/>
    </source>
</evidence>
<dbReference type="PANTHER" id="PTHR12059:SF5">
    <property type="entry name" value="LARGE RIBOSOMAL SUBUNIT PROTEIN UL23M"/>
    <property type="match status" value="1"/>
</dbReference>
<dbReference type="SUPFAM" id="SSF54189">
    <property type="entry name" value="Ribosomal proteins S24e, L23 and L15e"/>
    <property type="match status" value="1"/>
</dbReference>
<evidence type="ECO:0000256" key="2">
    <source>
        <dbReference type="ARBA" id="ARBA00022980"/>
    </source>
</evidence>
<dbReference type="InterPro" id="IPR012678">
    <property type="entry name" value="Ribosomal_uL23/eL15/eS24_sf"/>
</dbReference>
<reference evidence="5 6" key="1">
    <citation type="journal article" date="2012" name="Eukaryot. Cell">
        <title>Draft genome sequence of Wickerhamomyces ciferrii NRRL Y-1031 F-60-10.</title>
        <authorList>
            <person name="Schneider J."/>
            <person name="Andrea H."/>
            <person name="Blom J."/>
            <person name="Jaenicke S."/>
            <person name="Ruckert C."/>
            <person name="Schorsch C."/>
            <person name="Szczepanowski R."/>
            <person name="Farwick M."/>
            <person name="Goesmann A."/>
            <person name="Puhler A."/>
            <person name="Schaffer S."/>
            <person name="Tauch A."/>
            <person name="Kohler T."/>
            <person name="Brinkrolf K."/>
        </authorList>
    </citation>
    <scope>NUCLEOTIDE SEQUENCE [LARGE SCALE GENOMIC DNA]</scope>
    <source>
        <strain evidence="6">ATCC 14091 / BCRC 22168 / CBS 111 / JCM 3599 / NBRC 0793 / NRRL Y-1031 F-60-10</strain>
    </source>
</reference>
<evidence type="ECO:0000256" key="4">
    <source>
        <dbReference type="ARBA" id="ARBA00039977"/>
    </source>
</evidence>
<comment type="similarity">
    <text evidence="1">Belongs to the universal ribosomal protein uL23 family.</text>
</comment>
<dbReference type="PANTHER" id="PTHR12059">
    <property type="entry name" value="RIBOSOMAL PROTEIN L23-RELATED"/>
    <property type="match status" value="1"/>
</dbReference>
<organism evidence="5 6">
    <name type="scientific">Wickerhamomyces ciferrii (strain ATCC 14091 / BCRC 22168 / CBS 111 / JCM 3599 / NBRC 0793 / NRRL Y-1031 F-60-10)</name>
    <name type="common">Yeast</name>
    <name type="synonym">Pichia ciferrii</name>
    <dbReference type="NCBI Taxonomy" id="1206466"/>
    <lineage>
        <taxon>Eukaryota</taxon>
        <taxon>Fungi</taxon>
        <taxon>Dikarya</taxon>
        <taxon>Ascomycota</taxon>
        <taxon>Saccharomycotina</taxon>
        <taxon>Saccharomycetes</taxon>
        <taxon>Phaffomycetales</taxon>
        <taxon>Wickerhamomycetaceae</taxon>
        <taxon>Wickerhamomyces</taxon>
    </lineage>
</organism>
<protein>
    <recommendedName>
        <fullName evidence="4">Large ribosomal subunit protein uL23m</fullName>
    </recommendedName>
</protein>
<evidence type="ECO:0000256" key="1">
    <source>
        <dbReference type="ARBA" id="ARBA00006700"/>
    </source>
</evidence>
<sequence>MLRITQKLGFKAPVIGIRTLATHSTEQPLPKTPSKVQLDSRKLSNPKKLYELIQSSIAKGEPHFKIGGKQLYFPTARVVLLRPNAKHTPYQAKFIVPKSFNRMDLRDYLYNLYGLRVFKITTQIIPGKFVREGVVARYRTGSIKKMTVDLLEPFVWPEEPKDKDEEYNVGFMNELDKYVENTRRLGSDKLKAGTAFGGALGPYPKKPEPFVPKFLKKKLLNEKNETKSINDKKENEKLISKYLNL</sequence>
<comment type="caution">
    <text evidence="5">The sequence shown here is derived from an EMBL/GenBank/DDBJ whole genome shotgun (WGS) entry which is preliminary data.</text>
</comment>
<proteinExistence type="inferred from homology"/>
<dbReference type="EMBL" id="CAIF01000088">
    <property type="protein sequence ID" value="CCH43701.1"/>
    <property type="molecule type" value="Genomic_DNA"/>
</dbReference>
<dbReference type="InParanoid" id="K0KL27"/>
<dbReference type="STRING" id="1206466.K0KL27"/>
<dbReference type="Gene3D" id="3.30.70.330">
    <property type="match status" value="1"/>
</dbReference>
<keyword evidence="6" id="KW-1185">Reference proteome</keyword>
<dbReference type="Pfam" id="PF00276">
    <property type="entry name" value="Ribosomal_L23"/>
    <property type="match status" value="1"/>
</dbReference>
<dbReference type="HOGENOM" id="CLU_084850_0_0_1"/>